<name>A0A810Q7E3_9FIRM</name>
<sequence>MDSSDKVGTTQPADWLPLQGIEFNKNTVQCIESGNRFVTDLELKAIAQVLGVTADELLSE</sequence>
<dbReference type="KEGG" id="pfaa:MM59RIKEN_15180"/>
<feature type="domain" description="HTH cro/C1-type" evidence="1">
    <location>
        <begin position="31"/>
        <end position="57"/>
    </location>
</feature>
<gene>
    <name evidence="2" type="ORF">MM59RIKEN_15180</name>
</gene>
<dbReference type="Gene3D" id="1.10.260.40">
    <property type="entry name" value="lambda repressor-like DNA-binding domains"/>
    <property type="match status" value="1"/>
</dbReference>
<dbReference type="Proteomes" id="UP000679848">
    <property type="component" value="Chromosome"/>
</dbReference>
<organism evidence="2 3">
    <name type="scientific">Pusillibacter faecalis</name>
    <dbReference type="NCBI Taxonomy" id="2714358"/>
    <lineage>
        <taxon>Bacteria</taxon>
        <taxon>Bacillati</taxon>
        <taxon>Bacillota</taxon>
        <taxon>Clostridia</taxon>
        <taxon>Eubacteriales</taxon>
        <taxon>Oscillospiraceae</taxon>
        <taxon>Pusillibacter</taxon>
    </lineage>
</organism>
<dbReference type="RefSeq" id="WP_213543037.1">
    <property type="nucleotide sequence ID" value="NZ_AP023420.1"/>
</dbReference>
<reference evidence="2" key="1">
    <citation type="submission" date="2020-09" db="EMBL/GenBank/DDBJ databases">
        <title>New species isolated from human feces.</title>
        <authorList>
            <person name="Kitahara M."/>
            <person name="Shigeno Y."/>
            <person name="Shime M."/>
            <person name="Matsumoto Y."/>
            <person name="Nakamura S."/>
            <person name="Motooka D."/>
            <person name="Fukuoka S."/>
            <person name="Nishikawa H."/>
            <person name="Benno Y."/>
        </authorList>
    </citation>
    <scope>NUCLEOTIDE SEQUENCE</scope>
    <source>
        <strain evidence="2">MM59</strain>
    </source>
</reference>
<dbReference type="GO" id="GO:0003677">
    <property type="term" value="F:DNA binding"/>
    <property type="evidence" value="ECO:0007669"/>
    <property type="project" value="InterPro"/>
</dbReference>
<dbReference type="EMBL" id="AP023420">
    <property type="protein sequence ID" value="BCK84199.1"/>
    <property type="molecule type" value="Genomic_DNA"/>
</dbReference>
<keyword evidence="3" id="KW-1185">Reference proteome</keyword>
<dbReference type="CDD" id="cd00093">
    <property type="entry name" value="HTH_XRE"/>
    <property type="match status" value="1"/>
</dbReference>
<evidence type="ECO:0000313" key="3">
    <source>
        <dbReference type="Proteomes" id="UP000679848"/>
    </source>
</evidence>
<dbReference type="AlphaFoldDB" id="A0A810Q7E3"/>
<dbReference type="InterPro" id="IPR010982">
    <property type="entry name" value="Lambda_DNA-bd_dom_sf"/>
</dbReference>
<dbReference type="SUPFAM" id="SSF47413">
    <property type="entry name" value="lambda repressor-like DNA-binding domains"/>
    <property type="match status" value="1"/>
</dbReference>
<protein>
    <recommendedName>
        <fullName evidence="1">HTH cro/C1-type domain-containing protein</fullName>
    </recommendedName>
</protein>
<dbReference type="PROSITE" id="PS50943">
    <property type="entry name" value="HTH_CROC1"/>
    <property type="match status" value="1"/>
</dbReference>
<proteinExistence type="predicted"/>
<dbReference type="InterPro" id="IPR001387">
    <property type="entry name" value="Cro/C1-type_HTH"/>
</dbReference>
<evidence type="ECO:0000313" key="2">
    <source>
        <dbReference type="EMBL" id="BCK84199.1"/>
    </source>
</evidence>
<evidence type="ECO:0000259" key="1">
    <source>
        <dbReference type="PROSITE" id="PS50943"/>
    </source>
</evidence>
<accession>A0A810Q7E3</accession>